<evidence type="ECO:0000313" key="4">
    <source>
        <dbReference type="Proteomes" id="UP000060787"/>
    </source>
</evidence>
<evidence type="ECO:0000256" key="1">
    <source>
        <dbReference type="SAM" id="MobiDB-lite"/>
    </source>
</evidence>
<keyword evidence="4" id="KW-1185">Reference proteome</keyword>
<keyword evidence="2" id="KW-0732">Signal</keyword>
<feature type="chain" id="PRO_5006597029" description="DUF4124 domain-containing protein" evidence="2">
    <location>
        <begin position="21"/>
        <end position="138"/>
    </location>
</feature>
<dbReference type="EMBL" id="CP011129">
    <property type="protein sequence ID" value="ALN80739.1"/>
    <property type="molecule type" value="Genomic_DNA"/>
</dbReference>
<dbReference type="PATRIC" id="fig|84531.8.peg.2620"/>
<dbReference type="AlphaFoldDB" id="A0A0S2FB80"/>
<sequence>MYARIAVGLTFLIIAGSVPAQDIHKCVRGKEISYQSEPCEAGQTHLKTWGTWPTSSEAYGRVRNPPPPRIDPDYLPRQARRARQGAGPGTVISPSTPGYSACAEMKRMRDQYLESEQGRNTSYDGRRAWNDRVYDACK</sequence>
<evidence type="ECO:0008006" key="5">
    <source>
        <dbReference type="Google" id="ProtNLM"/>
    </source>
</evidence>
<proteinExistence type="predicted"/>
<evidence type="ECO:0000256" key="2">
    <source>
        <dbReference type="SAM" id="SignalP"/>
    </source>
</evidence>
<gene>
    <name evidence="3" type="ORF">LA76x_2609</name>
</gene>
<dbReference type="KEGG" id="lab:LA76x_2609"/>
<reference evidence="3 4" key="1">
    <citation type="journal article" date="2015" name="BMC Genomics">
        <title>Comparative genomics and metabolic profiling of the genus Lysobacter.</title>
        <authorList>
            <person name="de Bruijn I."/>
            <person name="Cheng X."/>
            <person name="de Jager V."/>
            <person name="Exposito R.G."/>
            <person name="Watrous J."/>
            <person name="Patel N."/>
            <person name="Postma J."/>
            <person name="Dorrestein P.C."/>
            <person name="Kobayashi D."/>
            <person name="Raaijmakers J.M."/>
        </authorList>
    </citation>
    <scope>NUCLEOTIDE SEQUENCE [LARGE SCALE GENOMIC DNA]</scope>
    <source>
        <strain evidence="3 4">76</strain>
    </source>
</reference>
<evidence type="ECO:0000313" key="3">
    <source>
        <dbReference type="EMBL" id="ALN80739.1"/>
    </source>
</evidence>
<protein>
    <recommendedName>
        <fullName evidence="5">DUF4124 domain-containing protein</fullName>
    </recommendedName>
</protein>
<dbReference type="Proteomes" id="UP000060787">
    <property type="component" value="Chromosome"/>
</dbReference>
<name>A0A0S2FB80_LYSAN</name>
<feature type="region of interest" description="Disordered" evidence="1">
    <location>
        <begin position="79"/>
        <end position="98"/>
    </location>
</feature>
<feature type="signal peptide" evidence="2">
    <location>
        <begin position="1"/>
        <end position="20"/>
    </location>
</feature>
<organism evidence="3 4">
    <name type="scientific">Lysobacter antibioticus</name>
    <dbReference type="NCBI Taxonomy" id="84531"/>
    <lineage>
        <taxon>Bacteria</taxon>
        <taxon>Pseudomonadati</taxon>
        <taxon>Pseudomonadota</taxon>
        <taxon>Gammaproteobacteria</taxon>
        <taxon>Lysobacterales</taxon>
        <taxon>Lysobacteraceae</taxon>
        <taxon>Lysobacter</taxon>
    </lineage>
</organism>
<accession>A0A0S2FB80</accession>